<dbReference type="InterPro" id="IPR016181">
    <property type="entry name" value="Acyl_CoA_acyltransferase"/>
</dbReference>
<dbReference type="STRING" id="1182541.W9XZS0"/>
<reference evidence="2 3" key="1">
    <citation type="submission" date="2013-03" db="EMBL/GenBank/DDBJ databases">
        <title>The Genome Sequence of Capronia coronata CBS 617.96.</title>
        <authorList>
            <consortium name="The Broad Institute Genomics Platform"/>
            <person name="Cuomo C."/>
            <person name="de Hoog S."/>
            <person name="Gorbushina A."/>
            <person name="Walker B."/>
            <person name="Young S.K."/>
            <person name="Zeng Q."/>
            <person name="Gargeya S."/>
            <person name="Fitzgerald M."/>
            <person name="Haas B."/>
            <person name="Abouelleil A."/>
            <person name="Allen A.W."/>
            <person name="Alvarado L."/>
            <person name="Arachchi H.M."/>
            <person name="Berlin A.M."/>
            <person name="Chapman S.B."/>
            <person name="Gainer-Dewar J."/>
            <person name="Goldberg J."/>
            <person name="Griggs A."/>
            <person name="Gujja S."/>
            <person name="Hansen M."/>
            <person name="Howarth C."/>
            <person name="Imamovic A."/>
            <person name="Ireland A."/>
            <person name="Larimer J."/>
            <person name="McCowan C."/>
            <person name="Murphy C."/>
            <person name="Pearson M."/>
            <person name="Poon T.W."/>
            <person name="Priest M."/>
            <person name="Roberts A."/>
            <person name="Saif S."/>
            <person name="Shea T."/>
            <person name="Sisk P."/>
            <person name="Sykes S."/>
            <person name="Wortman J."/>
            <person name="Nusbaum C."/>
            <person name="Birren B."/>
        </authorList>
    </citation>
    <scope>NUCLEOTIDE SEQUENCE [LARGE SCALE GENOMIC DNA]</scope>
    <source>
        <strain evidence="2 3">CBS 617.96</strain>
    </source>
</reference>
<dbReference type="RefSeq" id="XP_007725495.1">
    <property type="nucleotide sequence ID" value="XM_007727305.1"/>
</dbReference>
<evidence type="ECO:0008006" key="4">
    <source>
        <dbReference type="Google" id="ProtNLM"/>
    </source>
</evidence>
<keyword evidence="3" id="KW-1185">Reference proteome</keyword>
<dbReference type="Gene3D" id="3.40.630.30">
    <property type="match status" value="1"/>
</dbReference>
<dbReference type="EMBL" id="AMWN01000005">
    <property type="protein sequence ID" value="EXJ86057.1"/>
    <property type="molecule type" value="Genomic_DNA"/>
</dbReference>
<dbReference type="GeneID" id="19161294"/>
<dbReference type="PANTHER" id="PTHR42791:SF1">
    <property type="entry name" value="N-ACETYLTRANSFERASE DOMAIN-CONTAINING PROTEIN"/>
    <property type="match status" value="1"/>
</dbReference>
<name>W9XZS0_9EURO</name>
<dbReference type="InterPro" id="IPR052523">
    <property type="entry name" value="Trichothecene_AcTrans"/>
</dbReference>
<dbReference type="eggNOG" id="ENOG502SQH2">
    <property type="taxonomic scope" value="Eukaryota"/>
</dbReference>
<comment type="caution">
    <text evidence="2">The sequence shown here is derived from an EMBL/GenBank/DDBJ whole genome shotgun (WGS) entry which is preliminary data.</text>
</comment>
<protein>
    <recommendedName>
        <fullName evidence="4">N-acetyltransferase domain-containing protein</fullName>
    </recommendedName>
</protein>
<sequence>MHLVLSRVEPKDLDAIVPMMFQSFHNIDLANVFFGRDSPASYAYAKTQMLEGIQEDPADVSLKIEDLDAEVDVKILDERGNPVGTERRKRIVCSSNWKVYPTYVTPKEEDEKQQRHRQRRPTENSQTGSGDDHDHDVVVIPATETIKPKAAVQEPSFAYLKTEQERLDAAILMRDFLGRRRRECREGHVLCFLLFTDPAYQGKGCGRMMMQWGNDVADALMLPCWIEASPAGELLYLQMGYEGRERVRIQTESFLGEYLHMRRPTMVERVRLDGRRLVREPVKE</sequence>
<dbReference type="PANTHER" id="PTHR42791">
    <property type="entry name" value="GNAT FAMILY ACETYLTRANSFERASE"/>
    <property type="match status" value="1"/>
</dbReference>
<gene>
    <name evidence="2" type="ORF">A1O1_06426</name>
</gene>
<dbReference type="HOGENOM" id="CLU_060131_4_1_1"/>
<accession>W9XZS0</accession>
<evidence type="ECO:0000313" key="3">
    <source>
        <dbReference type="Proteomes" id="UP000019484"/>
    </source>
</evidence>
<organism evidence="2 3">
    <name type="scientific">Capronia coronata CBS 617.96</name>
    <dbReference type="NCBI Taxonomy" id="1182541"/>
    <lineage>
        <taxon>Eukaryota</taxon>
        <taxon>Fungi</taxon>
        <taxon>Dikarya</taxon>
        <taxon>Ascomycota</taxon>
        <taxon>Pezizomycotina</taxon>
        <taxon>Eurotiomycetes</taxon>
        <taxon>Chaetothyriomycetidae</taxon>
        <taxon>Chaetothyriales</taxon>
        <taxon>Herpotrichiellaceae</taxon>
        <taxon>Capronia</taxon>
    </lineage>
</organism>
<proteinExistence type="predicted"/>
<feature type="region of interest" description="Disordered" evidence="1">
    <location>
        <begin position="104"/>
        <end position="135"/>
    </location>
</feature>
<dbReference type="Proteomes" id="UP000019484">
    <property type="component" value="Unassembled WGS sequence"/>
</dbReference>
<dbReference type="OrthoDB" id="410198at2759"/>
<evidence type="ECO:0000313" key="2">
    <source>
        <dbReference type="EMBL" id="EXJ86057.1"/>
    </source>
</evidence>
<evidence type="ECO:0000256" key="1">
    <source>
        <dbReference type="SAM" id="MobiDB-lite"/>
    </source>
</evidence>
<dbReference type="SUPFAM" id="SSF55729">
    <property type="entry name" value="Acyl-CoA N-acyltransferases (Nat)"/>
    <property type="match status" value="1"/>
</dbReference>
<dbReference type="AlphaFoldDB" id="W9XZS0"/>